<evidence type="ECO:0000313" key="4">
    <source>
        <dbReference type="Proteomes" id="UP001060261"/>
    </source>
</evidence>
<dbReference type="SUPFAM" id="SSF52172">
    <property type="entry name" value="CheY-like"/>
    <property type="match status" value="1"/>
</dbReference>
<feature type="domain" description="Response regulatory" evidence="2">
    <location>
        <begin position="5"/>
        <end position="130"/>
    </location>
</feature>
<dbReference type="InterPro" id="IPR011006">
    <property type="entry name" value="CheY-like_superfamily"/>
</dbReference>
<evidence type="ECO:0000259" key="2">
    <source>
        <dbReference type="PROSITE" id="PS50110"/>
    </source>
</evidence>
<dbReference type="Gene3D" id="3.40.50.2300">
    <property type="match status" value="1"/>
</dbReference>
<dbReference type="EMBL" id="CP104213">
    <property type="protein sequence ID" value="UWX64998.1"/>
    <property type="molecule type" value="Genomic_DNA"/>
</dbReference>
<sequence>MRKIEILLVEDNPADVMLTEEAFEEARIANRLHVARDGVDALEFLHRQGRYADTPTPDVILLDVNMPRMNGLELLAVLKADPELRRIPVIMLTTSRAEQDVWRSYDLHVNAYIPKPVSVGEFFDVVRTFETFWLAIVALPPHAAP</sequence>
<dbReference type="CDD" id="cd17557">
    <property type="entry name" value="REC_Rcp-like"/>
    <property type="match status" value="1"/>
</dbReference>
<evidence type="ECO:0000313" key="3">
    <source>
        <dbReference type="EMBL" id="UWX64998.1"/>
    </source>
</evidence>
<dbReference type="PROSITE" id="PS50110">
    <property type="entry name" value="RESPONSE_REGULATORY"/>
    <property type="match status" value="1"/>
</dbReference>
<protein>
    <submittedName>
        <fullName evidence="3">Response regulator</fullName>
    </submittedName>
</protein>
<dbReference type="Proteomes" id="UP001060261">
    <property type="component" value="Chromosome"/>
</dbReference>
<feature type="modified residue" description="4-aspartylphosphate" evidence="1">
    <location>
        <position position="63"/>
    </location>
</feature>
<name>A0ABY5YIP2_9DEIO</name>
<dbReference type="InterPro" id="IPR052893">
    <property type="entry name" value="TCS_response_regulator"/>
</dbReference>
<proteinExistence type="predicted"/>
<accession>A0ABY5YIP2</accession>
<dbReference type="RefSeq" id="WP_260561256.1">
    <property type="nucleotide sequence ID" value="NZ_BAABEC010000191.1"/>
</dbReference>
<dbReference type="SMART" id="SM00448">
    <property type="entry name" value="REC"/>
    <property type="match status" value="1"/>
</dbReference>
<dbReference type="PANTHER" id="PTHR44520:SF2">
    <property type="entry name" value="RESPONSE REGULATOR RCP1"/>
    <property type="match status" value="1"/>
</dbReference>
<dbReference type="PANTHER" id="PTHR44520">
    <property type="entry name" value="RESPONSE REGULATOR RCP1-RELATED"/>
    <property type="match status" value="1"/>
</dbReference>
<keyword evidence="1" id="KW-0597">Phosphoprotein</keyword>
<dbReference type="Pfam" id="PF00072">
    <property type="entry name" value="Response_reg"/>
    <property type="match status" value="1"/>
</dbReference>
<dbReference type="InterPro" id="IPR001789">
    <property type="entry name" value="Sig_transdc_resp-reg_receiver"/>
</dbReference>
<gene>
    <name evidence="3" type="ORF">N0D28_04890</name>
</gene>
<organism evidence="3 4">
    <name type="scientific">Deinococcus rubellus</name>
    <dbReference type="NCBI Taxonomy" id="1889240"/>
    <lineage>
        <taxon>Bacteria</taxon>
        <taxon>Thermotogati</taxon>
        <taxon>Deinococcota</taxon>
        <taxon>Deinococci</taxon>
        <taxon>Deinococcales</taxon>
        <taxon>Deinococcaceae</taxon>
        <taxon>Deinococcus</taxon>
    </lineage>
</organism>
<evidence type="ECO:0000256" key="1">
    <source>
        <dbReference type="PROSITE-ProRule" id="PRU00169"/>
    </source>
</evidence>
<keyword evidence="4" id="KW-1185">Reference proteome</keyword>
<reference evidence="3" key="1">
    <citation type="submission" date="2022-09" db="EMBL/GenBank/DDBJ databases">
        <title>genome sequence of Deinococcus rubellus.</title>
        <authorList>
            <person name="Srinivasan S."/>
        </authorList>
    </citation>
    <scope>NUCLEOTIDE SEQUENCE</scope>
    <source>
        <strain evidence="3">Ant6</strain>
    </source>
</reference>